<keyword evidence="2" id="KW-1185">Reference proteome</keyword>
<protein>
    <submittedName>
        <fullName evidence="1">Uncharacterized protein</fullName>
    </submittedName>
</protein>
<reference evidence="1" key="1">
    <citation type="submission" date="2023-10" db="EMBL/GenBank/DDBJ databases">
        <title>Genome assembly of Pristionchus species.</title>
        <authorList>
            <person name="Yoshida K."/>
            <person name="Sommer R.J."/>
        </authorList>
    </citation>
    <scope>NUCLEOTIDE SEQUENCE</scope>
    <source>
        <strain evidence="1">RS5133</strain>
    </source>
</reference>
<evidence type="ECO:0000313" key="2">
    <source>
        <dbReference type="Proteomes" id="UP001432322"/>
    </source>
</evidence>
<proteinExistence type="predicted"/>
<organism evidence="1 2">
    <name type="scientific">Pristionchus fissidentatus</name>
    <dbReference type="NCBI Taxonomy" id="1538716"/>
    <lineage>
        <taxon>Eukaryota</taxon>
        <taxon>Metazoa</taxon>
        <taxon>Ecdysozoa</taxon>
        <taxon>Nematoda</taxon>
        <taxon>Chromadorea</taxon>
        <taxon>Rhabditida</taxon>
        <taxon>Rhabditina</taxon>
        <taxon>Diplogasteromorpha</taxon>
        <taxon>Diplogasteroidea</taxon>
        <taxon>Neodiplogasteridae</taxon>
        <taxon>Pristionchus</taxon>
    </lineage>
</organism>
<evidence type="ECO:0000313" key="1">
    <source>
        <dbReference type="EMBL" id="GMT18783.1"/>
    </source>
</evidence>
<comment type="caution">
    <text evidence="1">The sequence shown here is derived from an EMBL/GenBank/DDBJ whole genome shotgun (WGS) entry which is preliminary data.</text>
</comment>
<gene>
    <name evidence="1" type="ORF">PFISCL1PPCAC_10080</name>
</gene>
<name>A0AAV5VHH4_9BILA</name>
<dbReference type="AlphaFoldDB" id="A0AAV5VHH4"/>
<accession>A0AAV5VHH4</accession>
<feature type="non-terminal residue" evidence="1">
    <location>
        <position position="1"/>
    </location>
</feature>
<feature type="non-terminal residue" evidence="1">
    <location>
        <position position="154"/>
    </location>
</feature>
<dbReference type="EMBL" id="BTSY01000003">
    <property type="protein sequence ID" value="GMT18783.1"/>
    <property type="molecule type" value="Genomic_DNA"/>
</dbReference>
<sequence>TFLSREIAYNENECLRLYEDFINILPTFTWNGGEYTVFPGYIDERKNGRSTRFETISATNVFPNFSEMTNIFVIRNRAFVCCDKELWSLNLRTKSWEFVNWDRTEHINIHLLWTPTARRIGLRPVKMRVIDESDGIFEITEIAESPRNYTIVRR</sequence>
<dbReference type="Proteomes" id="UP001432322">
    <property type="component" value="Unassembled WGS sequence"/>
</dbReference>